<accession>A0A5B7JM15</accession>
<keyword evidence="2" id="KW-0675">Receptor</keyword>
<dbReference type="AlphaFoldDB" id="A0A5B7JM15"/>
<keyword evidence="4" id="KW-1185">Reference proteome</keyword>
<name>A0A5B7JM15_PORTR</name>
<sequence>MPPLIPAPASPLSPHSDLGQTRLVCDCGLTWLAEAVMRREVRVHSASKCFSPRALNNTQIKKLKPEQLLCRECLAGLAGHRGLLMPVYLTKSILALPYLTLPYLT</sequence>
<dbReference type="Gene3D" id="3.80.10.10">
    <property type="entry name" value="Ribonuclease Inhibitor"/>
    <property type="match status" value="1"/>
</dbReference>
<dbReference type="Proteomes" id="UP000324222">
    <property type="component" value="Unassembled WGS sequence"/>
</dbReference>
<dbReference type="PANTHER" id="PTHR45930">
    <property type="entry name" value="G-PROTEIN COUPLED RECEPTOR 124-LIKE PROTEIN"/>
    <property type="match status" value="1"/>
</dbReference>
<dbReference type="PANTHER" id="PTHR45930:SF4">
    <property type="entry name" value="ADHESION G PROTEIN-COUPLED RECEPTOR A3"/>
    <property type="match status" value="1"/>
</dbReference>
<comment type="caution">
    <text evidence="3">The sequence shown here is derived from an EMBL/GenBank/DDBJ whole genome shotgun (WGS) entry which is preliminary data.</text>
</comment>
<dbReference type="InterPro" id="IPR032675">
    <property type="entry name" value="LRR_dom_sf"/>
</dbReference>
<comment type="similarity">
    <text evidence="1">Belongs to the G-protein coupled receptor 2 family. Adhesion G-protein coupled receptor (ADGR) subfamily.</text>
</comment>
<dbReference type="EMBL" id="VSRR010108867">
    <property type="protein sequence ID" value="MPC97172.1"/>
    <property type="molecule type" value="Genomic_DNA"/>
</dbReference>
<dbReference type="GO" id="GO:0007166">
    <property type="term" value="P:cell surface receptor signaling pathway"/>
    <property type="evidence" value="ECO:0007669"/>
    <property type="project" value="TreeGrafter"/>
</dbReference>
<proteinExistence type="inferred from homology"/>
<organism evidence="3 4">
    <name type="scientific">Portunus trituberculatus</name>
    <name type="common">Swimming crab</name>
    <name type="synonym">Neptunus trituberculatus</name>
    <dbReference type="NCBI Taxonomy" id="210409"/>
    <lineage>
        <taxon>Eukaryota</taxon>
        <taxon>Metazoa</taxon>
        <taxon>Ecdysozoa</taxon>
        <taxon>Arthropoda</taxon>
        <taxon>Crustacea</taxon>
        <taxon>Multicrustacea</taxon>
        <taxon>Malacostraca</taxon>
        <taxon>Eumalacostraca</taxon>
        <taxon>Eucarida</taxon>
        <taxon>Decapoda</taxon>
        <taxon>Pleocyemata</taxon>
        <taxon>Brachyura</taxon>
        <taxon>Eubrachyura</taxon>
        <taxon>Portunoidea</taxon>
        <taxon>Portunidae</taxon>
        <taxon>Portuninae</taxon>
        <taxon>Portunus</taxon>
    </lineage>
</organism>
<protein>
    <submittedName>
        <fullName evidence="3">Uncharacterized protein</fullName>
    </submittedName>
</protein>
<evidence type="ECO:0000256" key="1">
    <source>
        <dbReference type="ARBA" id="ARBA00007343"/>
    </source>
</evidence>
<evidence type="ECO:0000256" key="2">
    <source>
        <dbReference type="ARBA" id="ARBA00023170"/>
    </source>
</evidence>
<reference evidence="3 4" key="1">
    <citation type="submission" date="2019-05" db="EMBL/GenBank/DDBJ databases">
        <title>Another draft genome of Portunus trituberculatus and its Hox gene families provides insights of decapod evolution.</title>
        <authorList>
            <person name="Jeong J.-H."/>
            <person name="Song I."/>
            <person name="Kim S."/>
            <person name="Choi T."/>
            <person name="Kim D."/>
            <person name="Ryu S."/>
            <person name="Kim W."/>
        </authorList>
    </citation>
    <scope>NUCLEOTIDE SEQUENCE [LARGE SCALE GENOMIC DNA]</scope>
    <source>
        <tissue evidence="3">Muscle</tissue>
    </source>
</reference>
<dbReference type="OrthoDB" id="6382960at2759"/>
<evidence type="ECO:0000313" key="3">
    <source>
        <dbReference type="EMBL" id="MPC97172.1"/>
    </source>
</evidence>
<evidence type="ECO:0000313" key="4">
    <source>
        <dbReference type="Proteomes" id="UP000324222"/>
    </source>
</evidence>
<dbReference type="GO" id="GO:0005886">
    <property type="term" value="C:plasma membrane"/>
    <property type="evidence" value="ECO:0007669"/>
    <property type="project" value="TreeGrafter"/>
</dbReference>
<gene>
    <name evidence="3" type="ORF">E2C01_092470</name>
</gene>
<dbReference type="InterPro" id="IPR051963">
    <property type="entry name" value="Adhesion_GPCR_A"/>
</dbReference>